<feature type="transmembrane region" description="Helical" evidence="8">
    <location>
        <begin position="151"/>
        <end position="169"/>
    </location>
</feature>
<feature type="transmembrane region" description="Helical" evidence="8">
    <location>
        <begin position="197"/>
        <end position="220"/>
    </location>
</feature>
<dbReference type="AlphaFoldDB" id="A0A1S3JDQ0"/>
<protein>
    <submittedName>
        <fullName evidence="11 12">Uncharacterized protein LOC106172215</fullName>
    </submittedName>
</protein>
<keyword evidence="10" id="KW-1185">Reference proteome</keyword>
<evidence type="ECO:0000313" key="12">
    <source>
        <dbReference type="RefSeq" id="XP_013408297.1"/>
    </source>
</evidence>
<dbReference type="InterPro" id="IPR017452">
    <property type="entry name" value="GPCR_Rhodpsn_7TM"/>
</dbReference>
<dbReference type="RefSeq" id="XP_013408296.1">
    <property type="nucleotide sequence ID" value="XM_013552842.1"/>
</dbReference>
<evidence type="ECO:0000256" key="6">
    <source>
        <dbReference type="ARBA" id="ARBA00023170"/>
    </source>
</evidence>
<dbReference type="Proteomes" id="UP000085678">
    <property type="component" value="Unplaced"/>
</dbReference>
<name>A0A1S3JDQ0_LINAN</name>
<evidence type="ECO:0000313" key="13">
    <source>
        <dbReference type="RefSeq" id="XP_013408298.1"/>
    </source>
</evidence>
<feature type="domain" description="G-protein coupled receptors family 1 profile" evidence="9">
    <location>
        <begin position="49"/>
        <end position="327"/>
    </location>
</feature>
<evidence type="ECO:0000313" key="10">
    <source>
        <dbReference type="Proteomes" id="UP000085678"/>
    </source>
</evidence>
<evidence type="ECO:0000256" key="2">
    <source>
        <dbReference type="ARBA" id="ARBA00022692"/>
    </source>
</evidence>
<sequence>MNYSDWQKNSSKGPNGSAFQEEDITNCWNCLSPTSQNYRAIVSSLGILCSLLPAIILSRSKHLRKFAISQYLSAKCAVDIGFLSASTLQWLPTVQPDINIPEGVCQIIVYTSYTCNMLSAWYLCAAITSTYLSLSRQPKFNKTCSTFRSKCYITVLAVMAVILNLYWTWMSGKNRHLCVPMFYYHSDFLSIMVKVELAIVIVIPDLLMIGLTVLSVYFLVKKKLSAANKRPSSVGLTTNSRCQSKESVEDNHVGIDESEKRLKIVPQRGLINVALLVTVLYLIMSLPWHGVRLKTEVTYPASESERFIDSWLHLVSLTHYALNVMLFVAASKRFRLGLWDWFCNCRCGGPLTKAPQREWTVVNQTVTESHCADTKDECVSTV</sequence>
<keyword evidence="3 8" id="KW-1133">Transmembrane helix</keyword>
<keyword evidence="4" id="KW-0297">G-protein coupled receptor</keyword>
<keyword evidence="6" id="KW-0675">Receptor</keyword>
<dbReference type="Gene3D" id="1.20.1070.10">
    <property type="entry name" value="Rhodopsin 7-helix transmembrane proteins"/>
    <property type="match status" value="1"/>
</dbReference>
<organism evidence="10 11">
    <name type="scientific">Lingula anatina</name>
    <name type="common">Brachiopod</name>
    <name type="synonym">Lingula unguis</name>
    <dbReference type="NCBI Taxonomy" id="7574"/>
    <lineage>
        <taxon>Eukaryota</taxon>
        <taxon>Metazoa</taxon>
        <taxon>Spiralia</taxon>
        <taxon>Lophotrochozoa</taxon>
        <taxon>Brachiopoda</taxon>
        <taxon>Linguliformea</taxon>
        <taxon>Lingulata</taxon>
        <taxon>Lingulida</taxon>
        <taxon>Linguloidea</taxon>
        <taxon>Lingulidae</taxon>
        <taxon>Lingula</taxon>
    </lineage>
</organism>
<evidence type="ECO:0000256" key="1">
    <source>
        <dbReference type="ARBA" id="ARBA00004141"/>
    </source>
</evidence>
<dbReference type="GeneID" id="106172215"/>
<dbReference type="PANTHER" id="PTHR24243">
    <property type="entry name" value="G-PROTEIN COUPLED RECEPTOR"/>
    <property type="match status" value="1"/>
</dbReference>
<gene>
    <name evidence="11 12 13 14" type="primary">LOC106172215</name>
</gene>
<feature type="transmembrane region" description="Helical" evidence="8">
    <location>
        <begin position="270"/>
        <end position="291"/>
    </location>
</feature>
<feature type="transmembrane region" description="Helical" evidence="8">
    <location>
        <begin position="38"/>
        <end position="57"/>
    </location>
</feature>
<evidence type="ECO:0000313" key="11">
    <source>
        <dbReference type="RefSeq" id="XP_013408296.1"/>
    </source>
</evidence>
<evidence type="ECO:0000313" key="14">
    <source>
        <dbReference type="RefSeq" id="XP_013408300.1"/>
    </source>
</evidence>
<evidence type="ECO:0000256" key="4">
    <source>
        <dbReference type="ARBA" id="ARBA00023040"/>
    </source>
</evidence>
<evidence type="ECO:0000256" key="8">
    <source>
        <dbReference type="SAM" id="Phobius"/>
    </source>
</evidence>
<dbReference type="RefSeq" id="XP_013408298.1">
    <property type="nucleotide sequence ID" value="XM_013552844.1"/>
</dbReference>
<evidence type="ECO:0000256" key="5">
    <source>
        <dbReference type="ARBA" id="ARBA00023136"/>
    </source>
</evidence>
<accession>A0A1S3JDQ0</accession>
<dbReference type="PROSITE" id="PS50262">
    <property type="entry name" value="G_PROTEIN_RECEP_F1_2"/>
    <property type="match status" value="1"/>
</dbReference>
<dbReference type="RefSeq" id="XP_013408297.1">
    <property type="nucleotide sequence ID" value="XM_013552843.1"/>
</dbReference>
<evidence type="ECO:0000259" key="9">
    <source>
        <dbReference type="PROSITE" id="PS50262"/>
    </source>
</evidence>
<dbReference type="PANTHER" id="PTHR24243:SF230">
    <property type="entry name" value="G-PROTEIN COUPLED RECEPTORS FAMILY 1 PROFILE DOMAIN-CONTAINING PROTEIN"/>
    <property type="match status" value="1"/>
</dbReference>
<dbReference type="OrthoDB" id="6074760at2759"/>
<comment type="subcellular location">
    <subcellularLocation>
        <location evidence="1">Membrane</location>
        <topology evidence="1">Multi-pass membrane protein</topology>
    </subcellularLocation>
</comment>
<dbReference type="RefSeq" id="XP_013408300.1">
    <property type="nucleotide sequence ID" value="XM_013552846.1"/>
</dbReference>
<dbReference type="GO" id="GO:0004930">
    <property type="term" value="F:G protein-coupled receptor activity"/>
    <property type="evidence" value="ECO:0007669"/>
    <property type="project" value="UniProtKB-KW"/>
</dbReference>
<keyword evidence="7" id="KW-0807">Transducer</keyword>
<reference evidence="11 12" key="1">
    <citation type="submission" date="2025-04" db="UniProtKB">
        <authorList>
            <consortium name="RefSeq"/>
        </authorList>
    </citation>
    <scope>IDENTIFICATION</scope>
    <source>
        <tissue evidence="11 12">Gonads</tissue>
    </source>
</reference>
<dbReference type="SUPFAM" id="SSF81321">
    <property type="entry name" value="Family A G protein-coupled receptor-like"/>
    <property type="match status" value="1"/>
</dbReference>
<evidence type="ECO:0000256" key="3">
    <source>
        <dbReference type="ARBA" id="ARBA00022989"/>
    </source>
</evidence>
<dbReference type="GO" id="GO:0005886">
    <property type="term" value="C:plasma membrane"/>
    <property type="evidence" value="ECO:0007669"/>
    <property type="project" value="TreeGrafter"/>
</dbReference>
<evidence type="ECO:0000256" key="7">
    <source>
        <dbReference type="ARBA" id="ARBA00023224"/>
    </source>
</evidence>
<proteinExistence type="predicted"/>
<keyword evidence="5 8" id="KW-0472">Membrane</keyword>
<feature type="transmembrane region" description="Helical" evidence="8">
    <location>
        <begin position="311"/>
        <end position="330"/>
    </location>
</feature>
<keyword evidence="2 8" id="KW-0812">Transmembrane</keyword>
<dbReference type="KEGG" id="lak:106172215"/>